<comment type="caution">
    <text evidence="1">The sequence shown here is derived from an EMBL/GenBank/DDBJ whole genome shotgun (WGS) entry which is preliminary data.</text>
</comment>
<evidence type="ECO:0000313" key="2">
    <source>
        <dbReference type="Proteomes" id="UP000784294"/>
    </source>
</evidence>
<dbReference type="EMBL" id="CAAALY010296106">
    <property type="protein sequence ID" value="VEL44353.1"/>
    <property type="molecule type" value="Genomic_DNA"/>
</dbReference>
<keyword evidence="2" id="KW-1185">Reference proteome</keyword>
<accession>A0A3S5CVY9</accession>
<reference evidence="1" key="1">
    <citation type="submission" date="2018-11" db="EMBL/GenBank/DDBJ databases">
        <authorList>
            <consortium name="Pathogen Informatics"/>
        </authorList>
    </citation>
    <scope>NUCLEOTIDE SEQUENCE</scope>
</reference>
<dbReference type="AlphaFoldDB" id="A0A3S5CVY9"/>
<dbReference type="Proteomes" id="UP000784294">
    <property type="component" value="Unassembled WGS sequence"/>
</dbReference>
<evidence type="ECO:0000313" key="1">
    <source>
        <dbReference type="EMBL" id="VEL44353.1"/>
    </source>
</evidence>
<gene>
    <name evidence="1" type="ORF">PXEA_LOCUS37793</name>
</gene>
<sequence length="86" mass="9817">MFPRQSSRPAVSVCPFVSILAGWGRYTRGDQKLRLLNPLGWATARQVTGLHQALSGYRRNVRCVHFSVQLPWPLLTCPREGSRRRV</sequence>
<proteinExistence type="predicted"/>
<organism evidence="1 2">
    <name type="scientific">Protopolystoma xenopodis</name>
    <dbReference type="NCBI Taxonomy" id="117903"/>
    <lineage>
        <taxon>Eukaryota</taxon>
        <taxon>Metazoa</taxon>
        <taxon>Spiralia</taxon>
        <taxon>Lophotrochozoa</taxon>
        <taxon>Platyhelminthes</taxon>
        <taxon>Monogenea</taxon>
        <taxon>Polyopisthocotylea</taxon>
        <taxon>Polystomatidea</taxon>
        <taxon>Polystomatidae</taxon>
        <taxon>Protopolystoma</taxon>
    </lineage>
</organism>
<name>A0A3S5CVY9_9PLAT</name>
<protein>
    <submittedName>
        <fullName evidence="1">Uncharacterized protein</fullName>
    </submittedName>
</protein>